<protein>
    <submittedName>
        <fullName evidence="8">Response regulator transcription factor</fullName>
    </submittedName>
</protein>
<dbReference type="PROSITE" id="PS51755">
    <property type="entry name" value="OMPR_PHOB"/>
    <property type="match status" value="1"/>
</dbReference>
<sequence>MTHDTPATILVAEDDPATRTFLADELTADGYELLVAETAADALRLLGAKFPDLVILDVGLPDASGLELVRSVRAADGAVSRVDRDTPMLVLSGRCGEVDRVRAFDQGADDFLAKPFSYPELRGRVAALLRRSDGRRRTGRVRVGSLELDPASRAVTIAGRPVALTQKEFALLRGLAAAPCTVHTKDELLRTVWGFRSRGATRTLDSHACRLRAKLGAEGDRFVLNVWGVVLGPPKPGQP</sequence>
<dbReference type="KEGG" id="bsol:FSW04_13810"/>
<evidence type="ECO:0000256" key="5">
    <source>
        <dbReference type="PROSITE-ProRule" id="PRU01091"/>
    </source>
</evidence>
<dbReference type="OrthoDB" id="5242634at2"/>
<dbReference type="PANTHER" id="PTHR48111">
    <property type="entry name" value="REGULATOR OF RPOS"/>
    <property type="match status" value="1"/>
</dbReference>
<accession>A0A5B8U615</accession>
<dbReference type="InterPro" id="IPR001867">
    <property type="entry name" value="OmpR/PhoB-type_DNA-bd"/>
</dbReference>
<dbReference type="CDD" id="cd17574">
    <property type="entry name" value="REC_OmpR"/>
    <property type="match status" value="1"/>
</dbReference>
<gene>
    <name evidence="8" type="ORF">FSW04_13810</name>
</gene>
<keyword evidence="9" id="KW-1185">Reference proteome</keyword>
<evidence type="ECO:0000256" key="3">
    <source>
        <dbReference type="ARBA" id="ARBA00023125"/>
    </source>
</evidence>
<dbReference type="RefSeq" id="WP_146920184.1">
    <property type="nucleotide sequence ID" value="NZ_CP042430.1"/>
</dbReference>
<feature type="DNA-binding region" description="OmpR/PhoB-type" evidence="5">
    <location>
        <begin position="138"/>
        <end position="235"/>
    </location>
</feature>
<name>A0A5B8U615_9ACTN</name>
<evidence type="ECO:0000259" key="7">
    <source>
        <dbReference type="PROSITE" id="PS51755"/>
    </source>
</evidence>
<dbReference type="Gene3D" id="1.10.10.10">
    <property type="entry name" value="Winged helix-like DNA-binding domain superfamily/Winged helix DNA-binding domain"/>
    <property type="match status" value="1"/>
</dbReference>
<keyword evidence="1 4" id="KW-0597">Phosphoprotein</keyword>
<dbReference type="SUPFAM" id="SSF52172">
    <property type="entry name" value="CheY-like"/>
    <property type="match status" value="1"/>
</dbReference>
<evidence type="ECO:0000313" key="8">
    <source>
        <dbReference type="EMBL" id="QEC48534.1"/>
    </source>
</evidence>
<dbReference type="CDD" id="cd00383">
    <property type="entry name" value="trans_reg_C"/>
    <property type="match status" value="1"/>
</dbReference>
<dbReference type="InterPro" id="IPR039420">
    <property type="entry name" value="WalR-like"/>
</dbReference>
<dbReference type="PANTHER" id="PTHR48111:SF40">
    <property type="entry name" value="PHOSPHATE REGULON TRANSCRIPTIONAL REGULATORY PROTEIN PHOB"/>
    <property type="match status" value="1"/>
</dbReference>
<dbReference type="GO" id="GO:0006355">
    <property type="term" value="P:regulation of DNA-templated transcription"/>
    <property type="evidence" value="ECO:0007669"/>
    <property type="project" value="InterPro"/>
</dbReference>
<reference evidence="8 9" key="1">
    <citation type="journal article" date="2018" name="J. Microbiol.">
        <title>Baekduia soli gen. nov., sp. nov., a novel bacterium isolated from the soil of Baekdu Mountain and proposal of a novel family name, Baekduiaceae fam. nov.</title>
        <authorList>
            <person name="An D.S."/>
            <person name="Siddiqi M.Z."/>
            <person name="Kim K.H."/>
            <person name="Yu H.S."/>
            <person name="Im W.T."/>
        </authorList>
    </citation>
    <scope>NUCLEOTIDE SEQUENCE [LARGE SCALE GENOMIC DNA]</scope>
    <source>
        <strain evidence="8 9">BR7-21</strain>
    </source>
</reference>
<dbReference type="InterPro" id="IPR011006">
    <property type="entry name" value="CheY-like_superfamily"/>
</dbReference>
<dbReference type="GO" id="GO:0032993">
    <property type="term" value="C:protein-DNA complex"/>
    <property type="evidence" value="ECO:0007669"/>
    <property type="project" value="TreeGrafter"/>
</dbReference>
<dbReference type="GO" id="GO:0005829">
    <property type="term" value="C:cytosol"/>
    <property type="evidence" value="ECO:0007669"/>
    <property type="project" value="TreeGrafter"/>
</dbReference>
<evidence type="ECO:0000313" key="9">
    <source>
        <dbReference type="Proteomes" id="UP000321805"/>
    </source>
</evidence>
<keyword evidence="2" id="KW-0902">Two-component regulatory system</keyword>
<evidence type="ECO:0000259" key="6">
    <source>
        <dbReference type="PROSITE" id="PS50110"/>
    </source>
</evidence>
<dbReference type="SMART" id="SM00862">
    <property type="entry name" value="Trans_reg_C"/>
    <property type="match status" value="1"/>
</dbReference>
<dbReference type="GO" id="GO:0000976">
    <property type="term" value="F:transcription cis-regulatory region binding"/>
    <property type="evidence" value="ECO:0007669"/>
    <property type="project" value="TreeGrafter"/>
</dbReference>
<feature type="modified residue" description="4-aspartylphosphate" evidence="4">
    <location>
        <position position="57"/>
    </location>
</feature>
<dbReference type="Pfam" id="PF00072">
    <property type="entry name" value="Response_reg"/>
    <property type="match status" value="1"/>
</dbReference>
<dbReference type="InterPro" id="IPR001789">
    <property type="entry name" value="Sig_transdc_resp-reg_receiver"/>
</dbReference>
<feature type="domain" description="OmpR/PhoB-type" evidence="7">
    <location>
        <begin position="138"/>
        <end position="235"/>
    </location>
</feature>
<dbReference type="Gene3D" id="3.40.50.2300">
    <property type="match status" value="1"/>
</dbReference>
<dbReference type="EMBL" id="CP042430">
    <property type="protein sequence ID" value="QEC48534.1"/>
    <property type="molecule type" value="Genomic_DNA"/>
</dbReference>
<feature type="domain" description="Response regulatory" evidence="6">
    <location>
        <begin position="8"/>
        <end position="129"/>
    </location>
</feature>
<dbReference type="SMART" id="SM00448">
    <property type="entry name" value="REC"/>
    <property type="match status" value="1"/>
</dbReference>
<dbReference type="InterPro" id="IPR036388">
    <property type="entry name" value="WH-like_DNA-bd_sf"/>
</dbReference>
<organism evidence="8 9">
    <name type="scientific">Baekduia soli</name>
    <dbReference type="NCBI Taxonomy" id="496014"/>
    <lineage>
        <taxon>Bacteria</taxon>
        <taxon>Bacillati</taxon>
        <taxon>Actinomycetota</taxon>
        <taxon>Thermoleophilia</taxon>
        <taxon>Solirubrobacterales</taxon>
        <taxon>Baekduiaceae</taxon>
        <taxon>Baekduia</taxon>
    </lineage>
</organism>
<evidence type="ECO:0000256" key="4">
    <source>
        <dbReference type="PROSITE-ProRule" id="PRU00169"/>
    </source>
</evidence>
<dbReference type="GO" id="GO:0000156">
    <property type="term" value="F:phosphorelay response regulator activity"/>
    <property type="evidence" value="ECO:0007669"/>
    <property type="project" value="TreeGrafter"/>
</dbReference>
<evidence type="ECO:0000256" key="1">
    <source>
        <dbReference type="ARBA" id="ARBA00022553"/>
    </source>
</evidence>
<dbReference type="Proteomes" id="UP000321805">
    <property type="component" value="Chromosome"/>
</dbReference>
<keyword evidence="3 5" id="KW-0238">DNA-binding</keyword>
<dbReference type="PROSITE" id="PS50110">
    <property type="entry name" value="RESPONSE_REGULATORY"/>
    <property type="match status" value="1"/>
</dbReference>
<proteinExistence type="predicted"/>
<evidence type="ECO:0000256" key="2">
    <source>
        <dbReference type="ARBA" id="ARBA00023012"/>
    </source>
</evidence>
<dbReference type="Pfam" id="PF00486">
    <property type="entry name" value="Trans_reg_C"/>
    <property type="match status" value="1"/>
</dbReference>
<dbReference type="AlphaFoldDB" id="A0A5B8U615"/>